<evidence type="ECO:0000259" key="2">
    <source>
        <dbReference type="Pfam" id="PF13977"/>
    </source>
</evidence>
<feature type="region of interest" description="Disordered" evidence="1">
    <location>
        <begin position="78"/>
        <end position="139"/>
    </location>
</feature>
<dbReference type="Proteomes" id="UP000502665">
    <property type="component" value="Chromosome"/>
</dbReference>
<reference evidence="3" key="1">
    <citation type="submission" date="2020-03" db="EMBL/GenBank/DDBJ databases">
        <title>Molecular networking-based the target discovery of potent antiproliferative macrolactams: 5/6/7/16 polycyclic ansamycins and glycosylated trienomycin from Streptomyces cacaoi subsp. asoensis.</title>
        <authorList>
            <person name="Liu L.-L."/>
        </authorList>
    </citation>
    <scope>NUCLEOTIDE SEQUENCE [LARGE SCALE GENOMIC DNA]</scope>
    <source>
        <strain evidence="3">H2S5</strain>
    </source>
</reference>
<gene>
    <name evidence="3" type="ORF">G9272_00775</name>
</gene>
<keyword evidence="4" id="KW-1185">Reference proteome</keyword>
<organism evidence="3 4">
    <name type="scientific">Streptomyces asoensis</name>
    <dbReference type="NCBI Taxonomy" id="249586"/>
    <lineage>
        <taxon>Bacteria</taxon>
        <taxon>Bacillati</taxon>
        <taxon>Actinomycetota</taxon>
        <taxon>Actinomycetes</taxon>
        <taxon>Kitasatosporales</taxon>
        <taxon>Streptomycetaceae</taxon>
        <taxon>Streptomyces</taxon>
    </lineage>
</organism>
<protein>
    <recommendedName>
        <fullName evidence="2">BetI-type transcriptional repressor C-terminal domain-containing protein</fullName>
    </recommendedName>
</protein>
<dbReference type="Gene3D" id="1.10.357.10">
    <property type="entry name" value="Tetracycline Repressor, domain 2"/>
    <property type="match status" value="1"/>
</dbReference>
<feature type="compositionally biased region" description="Basic residues" evidence="1">
    <location>
        <begin position="128"/>
        <end position="139"/>
    </location>
</feature>
<sequence>MGIFATRYRIAAEGLAAGLRRALAAGRLKPEAGPDQVAREILAVSDGLQIQWAIAQGRLDFVAEYRAYLDRLARTLTTDGRALDRPQHRRSPAAASLPSWSPRLRTVRRAHSPSRSAEGVVSTESGRRARGPPRRAGSR</sequence>
<dbReference type="InterPro" id="IPR039538">
    <property type="entry name" value="BetI_C"/>
</dbReference>
<feature type="domain" description="BetI-type transcriptional repressor C-terminal" evidence="2">
    <location>
        <begin position="6"/>
        <end position="73"/>
    </location>
</feature>
<name>A0A6M4WGK3_9ACTN</name>
<accession>A0A6M4WGK3</accession>
<evidence type="ECO:0000256" key="1">
    <source>
        <dbReference type="SAM" id="MobiDB-lite"/>
    </source>
</evidence>
<evidence type="ECO:0000313" key="4">
    <source>
        <dbReference type="Proteomes" id="UP000502665"/>
    </source>
</evidence>
<dbReference type="InterPro" id="IPR036271">
    <property type="entry name" value="Tet_transcr_reg_TetR-rel_C_sf"/>
</dbReference>
<evidence type="ECO:0000313" key="3">
    <source>
        <dbReference type="EMBL" id="QJS99050.1"/>
    </source>
</evidence>
<dbReference type="SUPFAM" id="SSF48498">
    <property type="entry name" value="Tetracyclin repressor-like, C-terminal domain"/>
    <property type="match status" value="1"/>
</dbReference>
<feature type="compositionally biased region" description="Low complexity" evidence="1">
    <location>
        <begin position="92"/>
        <end position="104"/>
    </location>
</feature>
<dbReference type="EMBL" id="CP049838">
    <property type="protein sequence ID" value="QJS99050.1"/>
    <property type="molecule type" value="Genomic_DNA"/>
</dbReference>
<proteinExistence type="predicted"/>
<dbReference type="Pfam" id="PF13977">
    <property type="entry name" value="TetR_C_6"/>
    <property type="match status" value="1"/>
</dbReference>
<dbReference type="AlphaFoldDB" id="A0A6M4WGK3"/>